<evidence type="ECO:0000313" key="2">
    <source>
        <dbReference type="EMBL" id="RED33235.1"/>
    </source>
</evidence>
<accession>A0A336JZ60</accession>
<proteinExistence type="predicted"/>
<reference evidence="3 4" key="1">
    <citation type="submission" date="2017-08" db="EMBL/GenBank/DDBJ databases">
        <authorList>
            <person name="de Groot N.N."/>
        </authorList>
    </citation>
    <scope>NUCLEOTIDE SEQUENCE [LARGE SCALE GENOMIC DNA]</scope>
    <source>
        <strain evidence="3 4">JA575</strain>
    </source>
</reference>
<keyword evidence="1" id="KW-0472">Membrane</keyword>
<protein>
    <submittedName>
        <fullName evidence="3">Uncharacterized protein</fullName>
    </submittedName>
</protein>
<dbReference type="RefSeq" id="WP_114358357.1">
    <property type="nucleotide sequence ID" value="NZ_QRDT01000011.1"/>
</dbReference>
<organism evidence="3 4">
    <name type="scientific">Rhodopseudomonas pentothenatexigens</name>
    <dbReference type="NCBI Taxonomy" id="999699"/>
    <lineage>
        <taxon>Bacteria</taxon>
        <taxon>Pseudomonadati</taxon>
        <taxon>Pseudomonadota</taxon>
        <taxon>Alphaproteobacteria</taxon>
        <taxon>Hyphomicrobiales</taxon>
        <taxon>Nitrobacteraceae</taxon>
        <taxon>Rhodopseudomonas</taxon>
    </lineage>
</organism>
<evidence type="ECO:0000313" key="3">
    <source>
        <dbReference type="EMBL" id="SSW91311.1"/>
    </source>
</evidence>
<sequence>MLFFTVSLWASASFWLMGIGYTDAMTWTIALVIGLVCFVLLLQRWMREWRSLRSAQGRHW</sequence>
<dbReference type="Proteomes" id="UP000252631">
    <property type="component" value="Unassembled WGS sequence"/>
</dbReference>
<evidence type="ECO:0000256" key="1">
    <source>
        <dbReference type="SAM" id="Phobius"/>
    </source>
</evidence>
<name>A0A336JZ60_9BRAD</name>
<keyword evidence="5" id="KW-1185">Reference proteome</keyword>
<reference evidence="2 5" key="2">
    <citation type="submission" date="2018-07" db="EMBL/GenBank/DDBJ databases">
        <title>Genomic Encyclopedia of Archaeal and Bacterial Type Strains, Phase II (KMG-II): from individual species to whole genera.</title>
        <authorList>
            <person name="Goeker M."/>
        </authorList>
    </citation>
    <scope>NUCLEOTIDE SEQUENCE [LARGE SCALE GENOMIC DNA]</scope>
    <source>
        <strain evidence="2 5">JA575</strain>
    </source>
</reference>
<evidence type="ECO:0000313" key="5">
    <source>
        <dbReference type="Proteomes" id="UP000256343"/>
    </source>
</evidence>
<evidence type="ECO:0000313" key="4">
    <source>
        <dbReference type="Proteomes" id="UP000252631"/>
    </source>
</evidence>
<dbReference type="EMBL" id="UFQQ01000011">
    <property type="protein sequence ID" value="SSW91311.1"/>
    <property type="molecule type" value="Genomic_DNA"/>
</dbReference>
<gene>
    <name evidence="2" type="ORF">BJ125_11172</name>
    <name evidence="3" type="ORF">SAMN05892882_11172</name>
</gene>
<dbReference type="EMBL" id="QRDT01000011">
    <property type="protein sequence ID" value="RED33235.1"/>
    <property type="molecule type" value="Genomic_DNA"/>
</dbReference>
<keyword evidence="1" id="KW-0812">Transmembrane</keyword>
<dbReference type="AlphaFoldDB" id="A0A336JZ60"/>
<dbReference type="Proteomes" id="UP000256343">
    <property type="component" value="Unassembled WGS sequence"/>
</dbReference>
<keyword evidence="1" id="KW-1133">Transmembrane helix</keyword>
<feature type="transmembrane region" description="Helical" evidence="1">
    <location>
        <begin position="24"/>
        <end position="42"/>
    </location>
</feature>